<organism evidence="2 3">
    <name type="scientific">Legionella maioricensis</name>
    <dbReference type="NCBI Taxonomy" id="2896528"/>
    <lineage>
        <taxon>Bacteria</taxon>
        <taxon>Pseudomonadati</taxon>
        <taxon>Pseudomonadota</taxon>
        <taxon>Gammaproteobacteria</taxon>
        <taxon>Legionellales</taxon>
        <taxon>Legionellaceae</taxon>
        <taxon>Legionella</taxon>
    </lineage>
</organism>
<evidence type="ECO:0000313" key="2">
    <source>
        <dbReference type="EMBL" id="MCL9685893.1"/>
    </source>
</evidence>
<proteinExistence type="predicted"/>
<dbReference type="InterPro" id="IPR010221">
    <property type="entry name" value="VCBS_dom"/>
</dbReference>
<dbReference type="RefSeq" id="WP_250456489.1">
    <property type="nucleotide sequence ID" value="NZ_JAJKBJ010000065.1"/>
</dbReference>
<gene>
    <name evidence="2" type="ORF">LOX96_17495</name>
</gene>
<dbReference type="Gene3D" id="2.60.40.10">
    <property type="entry name" value="Immunoglobulins"/>
    <property type="match status" value="1"/>
</dbReference>
<dbReference type="AlphaFoldDB" id="A0A9X2D429"/>
<dbReference type="EMBL" id="JAJKBJ010000065">
    <property type="protein sequence ID" value="MCL9685893.1"/>
    <property type="molecule type" value="Genomic_DNA"/>
</dbReference>
<dbReference type="NCBIfam" id="TIGR01965">
    <property type="entry name" value="VCBS_repeat"/>
    <property type="match status" value="2"/>
</dbReference>
<name>A0A9X2D429_9GAMM</name>
<sequence length="197" mass="19698">FTVGADGVWSYTTDTAHNEFAAGTTYTDTLTVTSADGTTSTITVNILGTNDAAVITPASVTLTESNAILTTGGTLAISDVDSPTTFVAQTNVAGSNGYGHFTVGADGIWSYTTDTAHNEFAAGSTYTDTLTVTSADGTTSTISVNIVGTNDAAVITPASVTLTESNAILTTGGTLAISDVDSPTTFVAQTNVAGSNG</sequence>
<feature type="non-terminal residue" evidence="2">
    <location>
        <position position="197"/>
    </location>
</feature>
<comment type="caution">
    <text evidence="2">The sequence shown here is derived from an EMBL/GenBank/DDBJ whole genome shotgun (WGS) entry which is preliminary data.</text>
</comment>
<feature type="domain" description="RapA2 cadherin-like" evidence="1">
    <location>
        <begin position="41"/>
        <end position="111"/>
    </location>
</feature>
<dbReference type="InterPro" id="IPR013783">
    <property type="entry name" value="Ig-like_fold"/>
</dbReference>
<accession>A0A9X2D429</accession>
<dbReference type="InterPro" id="IPR040853">
    <property type="entry name" value="RapA2_cadherin-like"/>
</dbReference>
<reference evidence="2" key="1">
    <citation type="submission" date="2021-11" db="EMBL/GenBank/DDBJ databases">
        <title>Legionella maioricencis sp. nov., a new species isolated from hot water samples in Mallorca.</title>
        <authorList>
            <person name="Crespi S."/>
            <person name="Drasar V."/>
            <person name="Salva-Serra F."/>
            <person name="Jaen-Luchoro D."/>
            <person name="Pineiro-Iglesias B."/>
            <person name="Aliaga F."/>
            <person name="Fernandez-Juarez V."/>
            <person name="Coll G."/>
            <person name="Moore E.R.B."/>
            <person name="Bennasar-Figueras A."/>
        </authorList>
    </citation>
    <scope>NUCLEOTIDE SEQUENCE</scope>
    <source>
        <strain evidence="2">HCPI-6</strain>
    </source>
</reference>
<dbReference type="Proteomes" id="UP001139721">
    <property type="component" value="Unassembled WGS sequence"/>
</dbReference>
<dbReference type="Pfam" id="PF17803">
    <property type="entry name" value="Cadherin_4"/>
    <property type="match status" value="2"/>
</dbReference>
<feature type="non-terminal residue" evidence="2">
    <location>
        <position position="1"/>
    </location>
</feature>
<evidence type="ECO:0000313" key="3">
    <source>
        <dbReference type="Proteomes" id="UP001139721"/>
    </source>
</evidence>
<feature type="domain" description="RapA2 cadherin-like" evidence="1">
    <location>
        <begin position="141"/>
        <end position="197"/>
    </location>
</feature>
<protein>
    <submittedName>
        <fullName evidence="2">VCBS domain-containing protein</fullName>
    </submittedName>
</protein>
<evidence type="ECO:0000259" key="1">
    <source>
        <dbReference type="Pfam" id="PF17803"/>
    </source>
</evidence>
<keyword evidence="3" id="KW-1185">Reference proteome</keyword>